<dbReference type="GO" id="GO:0016020">
    <property type="term" value="C:membrane"/>
    <property type="evidence" value="ECO:0007669"/>
    <property type="project" value="UniProtKB-SubCell"/>
</dbReference>
<keyword evidence="3 6" id="KW-1133">Transmembrane helix</keyword>
<evidence type="ECO:0000256" key="1">
    <source>
        <dbReference type="ARBA" id="ARBA00004141"/>
    </source>
</evidence>
<dbReference type="GO" id="GO:0022857">
    <property type="term" value="F:transmembrane transporter activity"/>
    <property type="evidence" value="ECO:0007669"/>
    <property type="project" value="InterPro"/>
</dbReference>
<feature type="transmembrane region" description="Helical" evidence="6">
    <location>
        <begin position="234"/>
        <end position="256"/>
    </location>
</feature>
<feature type="transmembrane region" description="Helical" evidence="6">
    <location>
        <begin position="199"/>
        <end position="222"/>
    </location>
</feature>
<protein>
    <recommendedName>
        <fullName evidence="9">Major facilitator superfamily (MFS) profile domain-containing protein</fullName>
    </recommendedName>
</protein>
<evidence type="ECO:0000256" key="4">
    <source>
        <dbReference type="ARBA" id="ARBA00023136"/>
    </source>
</evidence>
<keyword evidence="4 6" id="KW-0472">Membrane</keyword>
<feature type="region of interest" description="Disordered" evidence="5">
    <location>
        <begin position="1"/>
        <end position="37"/>
    </location>
</feature>
<keyword evidence="2 6" id="KW-0812">Transmembrane</keyword>
<dbReference type="PANTHER" id="PTHR23507">
    <property type="entry name" value="ZGC:174356"/>
    <property type="match status" value="1"/>
</dbReference>
<feature type="compositionally biased region" description="Polar residues" evidence="5">
    <location>
        <begin position="1"/>
        <end position="34"/>
    </location>
</feature>
<comment type="subcellular location">
    <subcellularLocation>
        <location evidence="1">Membrane</location>
        <topology evidence="1">Multi-pass membrane protein</topology>
    </subcellularLocation>
</comment>
<evidence type="ECO:0000256" key="6">
    <source>
        <dbReference type="SAM" id="Phobius"/>
    </source>
</evidence>
<feature type="transmembrane region" description="Helical" evidence="6">
    <location>
        <begin position="465"/>
        <end position="486"/>
    </location>
</feature>
<dbReference type="InterPro" id="IPR011701">
    <property type="entry name" value="MFS"/>
</dbReference>
<evidence type="ECO:0000313" key="8">
    <source>
        <dbReference type="Proteomes" id="UP000054270"/>
    </source>
</evidence>
<feature type="transmembrane region" description="Helical" evidence="6">
    <location>
        <begin position="263"/>
        <end position="285"/>
    </location>
</feature>
<evidence type="ECO:0000313" key="7">
    <source>
        <dbReference type="EMBL" id="KJA13681.1"/>
    </source>
</evidence>
<sequence length="679" mass="73950">MSNPSGLRVSDPQSSASHPHPNPNHTPQVENNENVIIPDGLIGQETTELLQSLLHSNHARGDSSTPGPDEESDETTSHTSIRKSNVRRLLMILPLLSIPAAVTMAPRIEVYNLLACSVHRPEIFDLNLVGIQLNANQSHLNVYSQSAINATTALTYHTQFVPNIVLHQRNAPGDPMSLFSNDPESPQSRCASDPLVRTVVAKLTAVIAATSGIMMCITTGWWGSFSDRHGRKLVIILTTCSMLVTDFNFIAAGWFLNRIPGGYWFLLIGSIADGLFGGITVAMITNQSYIADSTAESDRSAAFSLALGLLFSGVAIGPTIGSLLIHFTGRILSVFYLSAVLHVLYAISVFFLVPESLSPYQMKESRARYTESRRGLDTTNRNDQGIYIYVLLKLRALFAFLTPLAVFLPIRHPDTLHPGKKARKDWSMTTMVIGYAFMISVNGSYSYKFQYATSTFNWSAETLGYWLSLIGGSRAIHLTIILPLVIKIFKPKPVILEQESSTIHATSVPLIEPFDEDLSDSTLPLLPKPIESGAHSSSFDLEVAKYSVVIDFIAFAGMGLATNSLVFSCFGILGSFGIGFSPAAEAIILALFLRRGDTETGKLFGAIGLVQAICSQIAGPALFGLIYMKTVATHPRTIFVCSVTTVLISFILISLVRLPKENSHIGEPLGDAEEQDEDL</sequence>
<feature type="transmembrane region" description="Helical" evidence="6">
    <location>
        <begin position="428"/>
        <end position="445"/>
    </location>
</feature>
<feature type="transmembrane region" description="Helical" evidence="6">
    <location>
        <begin position="334"/>
        <end position="353"/>
    </location>
</feature>
<feature type="transmembrane region" description="Helical" evidence="6">
    <location>
        <begin position="572"/>
        <end position="592"/>
    </location>
</feature>
<organism evidence="7 8">
    <name type="scientific">Hypholoma sublateritium (strain FD-334 SS-4)</name>
    <dbReference type="NCBI Taxonomy" id="945553"/>
    <lineage>
        <taxon>Eukaryota</taxon>
        <taxon>Fungi</taxon>
        <taxon>Dikarya</taxon>
        <taxon>Basidiomycota</taxon>
        <taxon>Agaricomycotina</taxon>
        <taxon>Agaricomycetes</taxon>
        <taxon>Agaricomycetidae</taxon>
        <taxon>Agaricales</taxon>
        <taxon>Agaricineae</taxon>
        <taxon>Strophariaceae</taxon>
        <taxon>Hypholoma</taxon>
    </lineage>
</organism>
<evidence type="ECO:0000256" key="2">
    <source>
        <dbReference type="ARBA" id="ARBA00022692"/>
    </source>
</evidence>
<name>A0A0D2NAV3_HYPSF</name>
<feature type="transmembrane region" description="Helical" evidence="6">
    <location>
        <begin position="386"/>
        <end position="408"/>
    </location>
</feature>
<evidence type="ECO:0008006" key="9">
    <source>
        <dbReference type="Google" id="ProtNLM"/>
    </source>
</evidence>
<dbReference type="Pfam" id="PF07690">
    <property type="entry name" value="MFS_1"/>
    <property type="match status" value="1"/>
</dbReference>
<dbReference type="PANTHER" id="PTHR23507:SF1">
    <property type="entry name" value="FI18259P1-RELATED"/>
    <property type="match status" value="1"/>
</dbReference>
<accession>A0A0D2NAV3</accession>
<dbReference type="SUPFAM" id="SSF103473">
    <property type="entry name" value="MFS general substrate transporter"/>
    <property type="match status" value="2"/>
</dbReference>
<dbReference type="Gene3D" id="1.20.1250.20">
    <property type="entry name" value="MFS general substrate transporter like domains"/>
    <property type="match status" value="2"/>
</dbReference>
<evidence type="ECO:0000256" key="5">
    <source>
        <dbReference type="SAM" id="MobiDB-lite"/>
    </source>
</evidence>
<feature type="transmembrane region" description="Helical" evidence="6">
    <location>
        <begin position="637"/>
        <end position="656"/>
    </location>
</feature>
<reference evidence="8" key="1">
    <citation type="submission" date="2014-04" db="EMBL/GenBank/DDBJ databases">
        <title>Evolutionary Origins and Diversification of the Mycorrhizal Mutualists.</title>
        <authorList>
            <consortium name="DOE Joint Genome Institute"/>
            <consortium name="Mycorrhizal Genomics Consortium"/>
            <person name="Kohler A."/>
            <person name="Kuo A."/>
            <person name="Nagy L.G."/>
            <person name="Floudas D."/>
            <person name="Copeland A."/>
            <person name="Barry K.W."/>
            <person name="Cichocki N."/>
            <person name="Veneault-Fourrey C."/>
            <person name="LaButti K."/>
            <person name="Lindquist E.A."/>
            <person name="Lipzen A."/>
            <person name="Lundell T."/>
            <person name="Morin E."/>
            <person name="Murat C."/>
            <person name="Riley R."/>
            <person name="Ohm R."/>
            <person name="Sun H."/>
            <person name="Tunlid A."/>
            <person name="Henrissat B."/>
            <person name="Grigoriev I.V."/>
            <person name="Hibbett D.S."/>
            <person name="Martin F."/>
        </authorList>
    </citation>
    <scope>NUCLEOTIDE SEQUENCE [LARGE SCALE GENOMIC DNA]</scope>
    <source>
        <strain evidence="8">FD-334 SS-4</strain>
    </source>
</reference>
<dbReference type="AlphaFoldDB" id="A0A0D2NAV3"/>
<dbReference type="OMA" id="WNATFIA"/>
<proteinExistence type="predicted"/>
<feature type="transmembrane region" description="Helical" evidence="6">
    <location>
        <begin position="305"/>
        <end position="327"/>
    </location>
</feature>
<gene>
    <name evidence="7" type="ORF">HYPSUDRAFT_49682</name>
</gene>
<keyword evidence="8" id="KW-1185">Reference proteome</keyword>
<feature type="transmembrane region" description="Helical" evidence="6">
    <location>
        <begin position="604"/>
        <end position="625"/>
    </location>
</feature>
<evidence type="ECO:0000256" key="3">
    <source>
        <dbReference type="ARBA" id="ARBA00022989"/>
    </source>
</evidence>
<dbReference type="Proteomes" id="UP000054270">
    <property type="component" value="Unassembled WGS sequence"/>
</dbReference>
<dbReference type="EMBL" id="KN817722">
    <property type="protein sequence ID" value="KJA13681.1"/>
    <property type="molecule type" value="Genomic_DNA"/>
</dbReference>
<dbReference type="InterPro" id="IPR036259">
    <property type="entry name" value="MFS_trans_sf"/>
</dbReference>
<feature type="region of interest" description="Disordered" evidence="5">
    <location>
        <begin position="57"/>
        <end position="81"/>
    </location>
</feature>
<dbReference type="OrthoDB" id="3026777at2759"/>